<gene>
    <name evidence="1" type="ORF">ABIC55_003517</name>
</gene>
<proteinExistence type="predicted"/>
<dbReference type="SUPFAM" id="SSF55729">
    <property type="entry name" value="Acyl-CoA N-acyltransferases (Nat)"/>
    <property type="match status" value="1"/>
</dbReference>
<dbReference type="RefSeq" id="WP_354314042.1">
    <property type="nucleotide sequence ID" value="NZ_JBEPME010000005.1"/>
</dbReference>
<evidence type="ECO:0008006" key="3">
    <source>
        <dbReference type="Google" id="ProtNLM"/>
    </source>
</evidence>
<organism evidence="1 2">
    <name type="scientific">Sporosarcina psychrophila</name>
    <name type="common">Bacillus psychrophilus</name>
    <dbReference type="NCBI Taxonomy" id="1476"/>
    <lineage>
        <taxon>Bacteria</taxon>
        <taxon>Bacillati</taxon>
        <taxon>Bacillota</taxon>
        <taxon>Bacilli</taxon>
        <taxon>Bacillales</taxon>
        <taxon>Caryophanaceae</taxon>
        <taxon>Sporosarcina</taxon>
    </lineage>
</organism>
<evidence type="ECO:0000313" key="2">
    <source>
        <dbReference type="Proteomes" id="UP001549104"/>
    </source>
</evidence>
<reference evidence="1 2" key="1">
    <citation type="submission" date="2024-06" db="EMBL/GenBank/DDBJ databases">
        <title>Sorghum-associated microbial communities from plants grown in Nebraska, USA.</title>
        <authorList>
            <person name="Schachtman D."/>
        </authorList>
    </citation>
    <scope>NUCLEOTIDE SEQUENCE [LARGE SCALE GENOMIC DNA]</scope>
    <source>
        <strain evidence="1 2">1288</strain>
    </source>
</reference>
<dbReference type="Proteomes" id="UP001549104">
    <property type="component" value="Unassembled WGS sequence"/>
</dbReference>
<protein>
    <recommendedName>
        <fullName evidence="3">N-acetyltransferase domain-containing protein</fullName>
    </recommendedName>
</protein>
<dbReference type="EMBL" id="JBEPME010000005">
    <property type="protein sequence ID" value="MET3658400.1"/>
    <property type="molecule type" value="Genomic_DNA"/>
</dbReference>
<sequence length="239" mass="28465">MKNQQAIERDLIINEQEHALNIIVSAKVRAEQIVPLLQRIQEYYEKCEKDLYVQITETEFSKGNDEVLLGKWQQDICQHIFILDALKTKESPIFHPMHLKENFTIHSIQELTQHEVSSIQLGENVWFPTRYHPLRYETMAHNSLILRDNNELIGWCIGVHATQQMLMYDNVFVKERYQSLARSLSLFWHAISMQIERTQMQYLTFVVDGQNERMLKVLRNKVRFPMIDYQKVTVYKLSH</sequence>
<evidence type="ECO:0000313" key="1">
    <source>
        <dbReference type="EMBL" id="MET3658400.1"/>
    </source>
</evidence>
<dbReference type="InterPro" id="IPR016181">
    <property type="entry name" value="Acyl_CoA_acyltransferase"/>
</dbReference>
<comment type="caution">
    <text evidence="1">The sequence shown here is derived from an EMBL/GenBank/DDBJ whole genome shotgun (WGS) entry which is preliminary data.</text>
</comment>
<keyword evidence="2" id="KW-1185">Reference proteome</keyword>
<name>A0ABV2KBG4_SPOPS</name>
<accession>A0ABV2KBG4</accession>